<evidence type="ECO:0000256" key="2">
    <source>
        <dbReference type="SAM" id="MobiDB-lite"/>
    </source>
</evidence>
<feature type="compositionally biased region" description="Low complexity" evidence="2">
    <location>
        <begin position="54"/>
        <end position="68"/>
    </location>
</feature>
<dbReference type="CDD" id="cd08023">
    <property type="entry name" value="GH16_laminarinase_like"/>
    <property type="match status" value="1"/>
</dbReference>
<gene>
    <name evidence="5" type="ORF">DZC73_21885</name>
</gene>
<dbReference type="Pfam" id="PF00722">
    <property type="entry name" value="Glyco_hydro_16"/>
    <property type="match status" value="1"/>
</dbReference>
<feature type="region of interest" description="Disordered" evidence="2">
    <location>
        <begin position="47"/>
        <end position="88"/>
    </location>
</feature>
<dbReference type="EMBL" id="QUSW01000007">
    <property type="protein sequence ID" value="RQP22314.1"/>
    <property type="molecule type" value="Genomic_DNA"/>
</dbReference>
<dbReference type="Gene3D" id="2.60.120.200">
    <property type="match status" value="1"/>
</dbReference>
<reference evidence="5 6" key="2">
    <citation type="submission" date="2018-12" db="EMBL/GenBank/DDBJ databases">
        <title>Rhizobacter gummiphilus sp. nov., a rubber-degrading bacterium isolated from the soil of a botanical garden in Japan.</title>
        <authorList>
            <person name="Shunsuke S.S."/>
        </authorList>
    </citation>
    <scope>NUCLEOTIDE SEQUENCE [LARGE SCALE GENOMIC DNA]</scope>
    <source>
        <strain evidence="5 6">S-16</strain>
    </source>
</reference>
<dbReference type="PROSITE" id="PS51762">
    <property type="entry name" value="GH16_2"/>
    <property type="match status" value="1"/>
</dbReference>
<reference evidence="5 6" key="1">
    <citation type="submission" date="2018-08" db="EMBL/GenBank/DDBJ databases">
        <authorList>
            <person name="Khan S.A."/>
            <person name="Jeon C.O."/>
            <person name="Chun B.H."/>
            <person name="Jeong S.E."/>
        </authorList>
    </citation>
    <scope>NUCLEOTIDE SEQUENCE [LARGE SCALE GENOMIC DNA]</scope>
    <source>
        <strain evidence="5 6">S-16</strain>
    </source>
</reference>
<feature type="signal peptide" evidence="3">
    <location>
        <begin position="1"/>
        <end position="26"/>
    </location>
</feature>
<comment type="similarity">
    <text evidence="1">Belongs to the glycosyl hydrolase 16 family.</text>
</comment>
<keyword evidence="3" id="KW-0732">Signal</keyword>
<organism evidence="5 6">
    <name type="scientific">Piscinibacter terrae</name>
    <dbReference type="NCBI Taxonomy" id="2496871"/>
    <lineage>
        <taxon>Bacteria</taxon>
        <taxon>Pseudomonadati</taxon>
        <taxon>Pseudomonadota</taxon>
        <taxon>Betaproteobacteria</taxon>
        <taxon>Burkholderiales</taxon>
        <taxon>Sphaerotilaceae</taxon>
        <taxon>Piscinibacter</taxon>
    </lineage>
</organism>
<evidence type="ECO:0000313" key="6">
    <source>
        <dbReference type="Proteomes" id="UP000267464"/>
    </source>
</evidence>
<proteinExistence type="inferred from homology"/>
<dbReference type="InterPro" id="IPR008979">
    <property type="entry name" value="Galactose-bd-like_sf"/>
</dbReference>
<dbReference type="AlphaFoldDB" id="A0A3N7HJS1"/>
<dbReference type="GO" id="GO:0005975">
    <property type="term" value="P:carbohydrate metabolic process"/>
    <property type="evidence" value="ECO:0007669"/>
    <property type="project" value="InterPro"/>
</dbReference>
<feature type="chain" id="PRO_5017926461" evidence="3">
    <location>
        <begin position="27"/>
        <end position="495"/>
    </location>
</feature>
<comment type="caution">
    <text evidence="5">The sequence shown here is derived from an EMBL/GenBank/DDBJ whole genome shotgun (WGS) entry which is preliminary data.</text>
</comment>
<evidence type="ECO:0000259" key="4">
    <source>
        <dbReference type="PROSITE" id="PS51762"/>
    </source>
</evidence>
<dbReference type="SUPFAM" id="SSF49899">
    <property type="entry name" value="Concanavalin A-like lectins/glucanases"/>
    <property type="match status" value="1"/>
</dbReference>
<feature type="domain" description="GH16" evidence="4">
    <location>
        <begin position="232"/>
        <end position="495"/>
    </location>
</feature>
<keyword evidence="5" id="KW-0378">Hydrolase</keyword>
<dbReference type="RefSeq" id="WP_124542528.1">
    <property type="nucleotide sequence ID" value="NZ_QUSW01000007.1"/>
</dbReference>
<dbReference type="GO" id="GO:0004553">
    <property type="term" value="F:hydrolase activity, hydrolyzing O-glycosyl compounds"/>
    <property type="evidence" value="ECO:0007669"/>
    <property type="project" value="InterPro"/>
</dbReference>
<dbReference type="SUPFAM" id="SSF49785">
    <property type="entry name" value="Galactose-binding domain-like"/>
    <property type="match status" value="1"/>
</dbReference>
<name>A0A3N7HJS1_9BURK</name>
<dbReference type="Proteomes" id="UP000267464">
    <property type="component" value="Unassembled WGS sequence"/>
</dbReference>
<feature type="compositionally biased region" description="Pro residues" evidence="2">
    <location>
        <begin position="69"/>
        <end position="85"/>
    </location>
</feature>
<keyword evidence="6" id="KW-1185">Reference proteome</keyword>
<sequence>MTSTRAVLRALAVATLGNVIFLSACGGGSGGTQSAVAAVTAGVEPAAPAPATPVAPTAPATPASAAPQAPSPAPAPPAPSPPEPAPTAELLLNGQFTNALADWSYNYVTLIPSELRAGGQAVSTSWQVSQTLAASVLVPGQAYTLVVKARKDSTDSKATVTMRFRKPRYSESFRTYAVNVTGTDWQDVRIDFTAPAYTGMADVILTAQSGRLFIDGASLKAREPIDQTEPITSFVGSHVPSGYTLAFNDEFNGTTLNRKKWFTRYIYGGETSDHLNDEKQHYRDNDNHRVADGVLSLVARKVSSTAEYGMNYESGMIRSDWTTRYGYFEARVKMPAGVGLWPAFWLNADVDEAGRLGWPPEIDIFEFVNNGVEDRANMIHQSVIRQNSTTEAALTFNDAGFSTSNNDYYASFDFTGGWHTIGCEWTPEQVTFYVDGVKTATRRYTWTYDDGGLAGPAHILLNLAVGGSWAGRHGIDDAAFPQALQVDWVRAYKKG</sequence>
<dbReference type="InterPro" id="IPR013320">
    <property type="entry name" value="ConA-like_dom_sf"/>
</dbReference>
<evidence type="ECO:0000256" key="1">
    <source>
        <dbReference type="ARBA" id="ARBA00006865"/>
    </source>
</evidence>
<dbReference type="PANTHER" id="PTHR10963:SF55">
    <property type="entry name" value="GLYCOSIDE HYDROLASE FAMILY 16 PROTEIN"/>
    <property type="match status" value="1"/>
</dbReference>
<dbReference type="PANTHER" id="PTHR10963">
    <property type="entry name" value="GLYCOSYL HYDROLASE-RELATED"/>
    <property type="match status" value="1"/>
</dbReference>
<dbReference type="Gene3D" id="2.60.120.260">
    <property type="entry name" value="Galactose-binding domain-like"/>
    <property type="match status" value="1"/>
</dbReference>
<dbReference type="InterPro" id="IPR000757">
    <property type="entry name" value="Beta-glucanase-like"/>
</dbReference>
<accession>A0A3N7HJS1</accession>
<protein>
    <submittedName>
        <fullName evidence="5">Glycoside hydrolase family 16 protein</fullName>
    </submittedName>
</protein>
<dbReference type="OrthoDB" id="9809583at2"/>
<evidence type="ECO:0000313" key="5">
    <source>
        <dbReference type="EMBL" id="RQP22314.1"/>
    </source>
</evidence>
<evidence type="ECO:0000256" key="3">
    <source>
        <dbReference type="SAM" id="SignalP"/>
    </source>
</evidence>
<dbReference type="InterPro" id="IPR050546">
    <property type="entry name" value="Glycosyl_Hydrlase_16"/>
</dbReference>
<dbReference type="PROSITE" id="PS51257">
    <property type="entry name" value="PROKAR_LIPOPROTEIN"/>
    <property type="match status" value="1"/>
</dbReference>